<dbReference type="Proteomes" id="UP000273405">
    <property type="component" value="Unassembled WGS sequence"/>
</dbReference>
<dbReference type="RefSeq" id="WP_120626198.1">
    <property type="nucleotide sequence ID" value="NZ_RAWG01000092.1"/>
</dbReference>
<keyword evidence="2" id="KW-1185">Reference proteome</keyword>
<evidence type="ECO:0000313" key="1">
    <source>
        <dbReference type="EMBL" id="RKH42170.1"/>
    </source>
</evidence>
<sequence>MKFFELLPAEGPRFSGFLNGAHRWGLPGGLCPVCEASRGGLGEAYPSVDLSGWSHRHELAEARQVPLEEYERLRRLLRPQVPFDVPLLPGAEFGLYSGKATGKWGDLHLPYPWRLVLQREAMERLREEAGIELRTSKMDLSFRGKFAPELLEVELHPHGRLHDSCFPGGRERPCERCGRQGDGLPDAPILDGSTLPAGQDLFRLADFTTVIIATERFADAVTRLGLEGVVFKEVPVA</sequence>
<protein>
    <submittedName>
        <fullName evidence="1">Uncharacterized protein</fullName>
    </submittedName>
</protein>
<comment type="caution">
    <text evidence="1">The sequence shown here is derived from an EMBL/GenBank/DDBJ whole genome shotgun (WGS) entry which is preliminary data.</text>
</comment>
<name>A0A3A8NFL7_9BACT</name>
<proteinExistence type="predicted"/>
<reference evidence="2" key="1">
    <citation type="submission" date="2018-09" db="EMBL/GenBank/DDBJ databases">
        <authorList>
            <person name="Livingstone P.G."/>
            <person name="Whitworth D.E."/>
        </authorList>
    </citation>
    <scope>NUCLEOTIDE SEQUENCE [LARGE SCALE GENOMIC DNA]</scope>
    <source>
        <strain evidence="2">CA040B</strain>
    </source>
</reference>
<accession>A0A3A8NFL7</accession>
<dbReference type="OrthoDB" id="5513099at2"/>
<evidence type="ECO:0000313" key="2">
    <source>
        <dbReference type="Proteomes" id="UP000273405"/>
    </source>
</evidence>
<dbReference type="Pfam" id="PF09535">
    <property type="entry name" value="Gmx_para_CXXCG"/>
    <property type="match status" value="1"/>
</dbReference>
<dbReference type="InterPro" id="IPR011750">
    <property type="entry name" value="Gmx_para_CXXCG"/>
</dbReference>
<dbReference type="EMBL" id="RAWG01000092">
    <property type="protein sequence ID" value="RKH42170.1"/>
    <property type="molecule type" value="Genomic_DNA"/>
</dbReference>
<dbReference type="NCBIfam" id="TIGR02264">
    <property type="entry name" value="gmx_para_CXXCG"/>
    <property type="match status" value="1"/>
</dbReference>
<dbReference type="AlphaFoldDB" id="A0A3A8NFL7"/>
<gene>
    <name evidence="1" type="ORF">D7X12_16375</name>
</gene>
<organism evidence="1 2">
    <name type="scientific">Corallococcus sicarius</name>
    <dbReference type="NCBI Taxonomy" id="2316726"/>
    <lineage>
        <taxon>Bacteria</taxon>
        <taxon>Pseudomonadati</taxon>
        <taxon>Myxococcota</taxon>
        <taxon>Myxococcia</taxon>
        <taxon>Myxococcales</taxon>
        <taxon>Cystobacterineae</taxon>
        <taxon>Myxococcaceae</taxon>
        <taxon>Corallococcus</taxon>
    </lineage>
</organism>